<feature type="non-terminal residue" evidence="2">
    <location>
        <position position="1"/>
    </location>
</feature>
<evidence type="ECO:0000313" key="3">
    <source>
        <dbReference type="Proteomes" id="UP001432027"/>
    </source>
</evidence>
<evidence type="ECO:0000313" key="2">
    <source>
        <dbReference type="EMBL" id="GMS87799.1"/>
    </source>
</evidence>
<sequence length="91" mass="9837">SEHPTKWIADISEVPAFIEKNEREMESAKEASNEADKTSHEKANTGCEKVGNAIYSAAKSAKAGVCRVVAAISVRAHSACRKTKERPGKTH</sequence>
<organism evidence="2 3">
    <name type="scientific">Pristionchus entomophagus</name>
    <dbReference type="NCBI Taxonomy" id="358040"/>
    <lineage>
        <taxon>Eukaryota</taxon>
        <taxon>Metazoa</taxon>
        <taxon>Ecdysozoa</taxon>
        <taxon>Nematoda</taxon>
        <taxon>Chromadorea</taxon>
        <taxon>Rhabditida</taxon>
        <taxon>Rhabditina</taxon>
        <taxon>Diplogasteromorpha</taxon>
        <taxon>Diplogasteroidea</taxon>
        <taxon>Neodiplogasteridae</taxon>
        <taxon>Pristionchus</taxon>
    </lineage>
</organism>
<accession>A0AAV5SY08</accession>
<comment type="caution">
    <text evidence="2">The sequence shown here is derived from an EMBL/GenBank/DDBJ whole genome shotgun (WGS) entry which is preliminary data.</text>
</comment>
<name>A0AAV5SY08_9BILA</name>
<dbReference type="AlphaFoldDB" id="A0AAV5SY08"/>
<feature type="region of interest" description="Disordered" evidence="1">
    <location>
        <begin position="21"/>
        <end position="44"/>
    </location>
</feature>
<dbReference type="Proteomes" id="UP001432027">
    <property type="component" value="Unassembled WGS sequence"/>
</dbReference>
<protein>
    <submittedName>
        <fullName evidence="2">Uncharacterized protein</fullName>
    </submittedName>
</protein>
<keyword evidence="3" id="KW-1185">Reference proteome</keyword>
<proteinExistence type="predicted"/>
<gene>
    <name evidence="2" type="ORF">PENTCL1PPCAC_9974</name>
</gene>
<reference evidence="2" key="1">
    <citation type="submission" date="2023-10" db="EMBL/GenBank/DDBJ databases">
        <title>Genome assembly of Pristionchus species.</title>
        <authorList>
            <person name="Yoshida K."/>
            <person name="Sommer R.J."/>
        </authorList>
    </citation>
    <scope>NUCLEOTIDE SEQUENCE</scope>
    <source>
        <strain evidence="2">RS0144</strain>
    </source>
</reference>
<feature type="compositionally biased region" description="Basic and acidic residues" evidence="1">
    <location>
        <begin position="21"/>
        <end position="43"/>
    </location>
</feature>
<evidence type="ECO:0000256" key="1">
    <source>
        <dbReference type="SAM" id="MobiDB-lite"/>
    </source>
</evidence>
<dbReference type="EMBL" id="BTSX01000003">
    <property type="protein sequence ID" value="GMS87799.1"/>
    <property type="molecule type" value="Genomic_DNA"/>
</dbReference>